<keyword evidence="2" id="KW-0436">Ligase</keyword>
<accession>A0A1V5ZQG9</accession>
<organism evidence="2">
    <name type="scientific">candidate division CPR1 bacterium ADurb.Bin160</name>
    <dbReference type="NCBI Taxonomy" id="1852826"/>
    <lineage>
        <taxon>Bacteria</taxon>
        <taxon>candidate division CPR1</taxon>
    </lineage>
</organism>
<evidence type="ECO:0000313" key="2">
    <source>
        <dbReference type="EMBL" id="OQB42463.1"/>
    </source>
</evidence>
<dbReference type="PROSITE" id="PS50862">
    <property type="entry name" value="AA_TRNA_LIGASE_II"/>
    <property type="match status" value="1"/>
</dbReference>
<feature type="domain" description="Aminoacyl-transfer RNA synthetases class-II family profile" evidence="1">
    <location>
        <begin position="1"/>
        <end position="73"/>
    </location>
</feature>
<dbReference type="EMBL" id="MWDB01000002">
    <property type="protein sequence ID" value="OQB42463.1"/>
    <property type="molecule type" value="Genomic_DNA"/>
</dbReference>
<comment type="caution">
    <text evidence="2">The sequence shown here is derived from an EMBL/GenBank/DDBJ whole genome shotgun (WGS) entry which is preliminary data.</text>
</comment>
<dbReference type="InterPro" id="IPR006195">
    <property type="entry name" value="aa-tRNA-synth_II"/>
</dbReference>
<name>A0A1V5ZQG9_9BACT</name>
<reference evidence="2" key="1">
    <citation type="submission" date="2017-02" db="EMBL/GenBank/DDBJ databases">
        <title>Delving into the versatile metabolic prowess of the omnipresent phylum Bacteroidetes.</title>
        <authorList>
            <person name="Nobu M.K."/>
            <person name="Mei R."/>
            <person name="Narihiro T."/>
            <person name="Kuroda K."/>
            <person name="Liu W.-T."/>
        </authorList>
    </citation>
    <scope>NUCLEOTIDE SEQUENCE</scope>
    <source>
        <strain evidence="2">ADurb.Bin160</strain>
    </source>
</reference>
<dbReference type="SUPFAM" id="SSF55681">
    <property type="entry name" value="Class II aaRS and biotin synthetases"/>
    <property type="match status" value="1"/>
</dbReference>
<gene>
    <name evidence="2" type="primary">glyQS_2</name>
    <name evidence="2" type="ORF">BWY04_00161</name>
</gene>
<protein>
    <submittedName>
        <fullName evidence="2">Glycine--tRNA ligase</fullName>
        <ecNumber evidence="2">6.1.1.14</ecNumber>
    </submittedName>
</protein>
<dbReference type="EC" id="6.1.1.14" evidence="2"/>
<sequence length="73" mass="9128">MYRTREFEQMEIEYFVENDENKAMETYEQRKKDSLEYRTKVIEINPENLRFKDHEKLAHYAADAVDIEYRYPR</sequence>
<dbReference type="Gene3D" id="3.30.930.10">
    <property type="entry name" value="Bira Bifunctional Protein, Domain 2"/>
    <property type="match status" value="1"/>
</dbReference>
<dbReference type="GO" id="GO:0004820">
    <property type="term" value="F:glycine-tRNA ligase activity"/>
    <property type="evidence" value="ECO:0007669"/>
    <property type="project" value="UniProtKB-EC"/>
</dbReference>
<proteinExistence type="predicted"/>
<evidence type="ECO:0000259" key="1">
    <source>
        <dbReference type="PROSITE" id="PS50862"/>
    </source>
</evidence>
<dbReference type="AlphaFoldDB" id="A0A1V5ZQG9"/>
<dbReference type="Proteomes" id="UP000485621">
    <property type="component" value="Unassembled WGS sequence"/>
</dbReference>
<dbReference type="InterPro" id="IPR045864">
    <property type="entry name" value="aa-tRNA-synth_II/BPL/LPL"/>
</dbReference>